<dbReference type="PANTHER" id="PTHR43445">
    <property type="entry name" value="UDP-N-ACETYLMURAMATE--L-ALANINE LIGASE-RELATED"/>
    <property type="match status" value="1"/>
</dbReference>
<dbReference type="GO" id="GO:0051301">
    <property type="term" value="P:cell division"/>
    <property type="evidence" value="ECO:0007669"/>
    <property type="project" value="UniProtKB-KW"/>
</dbReference>
<dbReference type="Gene3D" id="3.40.1190.10">
    <property type="entry name" value="Mur-like, catalytic domain"/>
    <property type="match status" value="1"/>
</dbReference>
<comment type="pathway">
    <text evidence="2 14">Cell wall biogenesis; peptidoglycan biosynthesis.</text>
</comment>
<dbReference type="InterPro" id="IPR050061">
    <property type="entry name" value="MurCDEF_pg_biosynth"/>
</dbReference>
<dbReference type="Pfam" id="PF08245">
    <property type="entry name" value="Mur_ligase_M"/>
    <property type="match status" value="1"/>
</dbReference>
<accession>A0A7S8E7S8</accession>
<dbReference type="Proteomes" id="UP000594468">
    <property type="component" value="Chromosome"/>
</dbReference>
<dbReference type="InterPro" id="IPR004101">
    <property type="entry name" value="Mur_ligase_C"/>
</dbReference>
<keyword evidence="8 14" id="KW-0067">ATP-binding</keyword>
<keyword evidence="11 14" id="KW-0131">Cell cycle</keyword>
<evidence type="ECO:0000259" key="16">
    <source>
        <dbReference type="Pfam" id="PF02875"/>
    </source>
</evidence>
<sequence length="462" mass="49292">MTLLKPGQQIHFIGVGGTGLSAIARVLLQRGYTVTGSDRNQGPLAASLAAEGVTVYIGHDAAYVDGADLVLRSSAVPDDHVEVQAALAQGIPVVKRSDMIAELMAGQQAICISGTHGKTTTTSMTAHILLTAGQDPSYIVGGVLMNTGQNAAAGQGPAFVIEADEYDYMFLGLKPDIAVVNNVEWDHPDFFKSPQQFTAAFERFVSLLSDEGVLVACADDAGSAALARARQHDGLPTITFGIQSADADWSARELAYEGGKLHFTVWRGNELLGSLALSIPGEHNVFNALAALIVADLQGVPFDTAAAALATFKGAGRRFDLRAEVDGIAIVDDYAHHPTAIRKMIDVAHARYPDRDVWAIWQPHTYSRTQELFDDFAKAFVAADHVIVTSIYAAREAPVPGITGEKLVQAMHHDDAYYAATFHDAAQRLIDGVQAPAVVLIMSAGDAPQIGVEYLAYLESQR</sequence>
<dbReference type="GO" id="GO:0008360">
    <property type="term" value="P:regulation of cell shape"/>
    <property type="evidence" value="ECO:0007669"/>
    <property type="project" value="UniProtKB-KW"/>
</dbReference>
<dbReference type="GO" id="GO:0008763">
    <property type="term" value="F:UDP-N-acetylmuramate-L-alanine ligase activity"/>
    <property type="evidence" value="ECO:0007669"/>
    <property type="project" value="UniProtKB-UniRule"/>
</dbReference>
<feature type="domain" description="Mur ligase N-terminal catalytic" evidence="15">
    <location>
        <begin position="10"/>
        <end position="106"/>
    </location>
</feature>
<evidence type="ECO:0000256" key="8">
    <source>
        <dbReference type="ARBA" id="ARBA00022840"/>
    </source>
</evidence>
<keyword evidence="12 14" id="KW-0961">Cell wall biogenesis/degradation</keyword>
<evidence type="ECO:0000256" key="2">
    <source>
        <dbReference type="ARBA" id="ARBA00004752"/>
    </source>
</evidence>
<feature type="domain" description="Mur ligase C-terminal" evidence="16">
    <location>
        <begin position="317"/>
        <end position="445"/>
    </location>
</feature>
<keyword evidence="19" id="KW-1185">Reference proteome</keyword>
<dbReference type="NCBIfam" id="TIGR01082">
    <property type="entry name" value="murC"/>
    <property type="match status" value="1"/>
</dbReference>
<evidence type="ECO:0000256" key="6">
    <source>
        <dbReference type="ARBA" id="ARBA00022618"/>
    </source>
</evidence>
<dbReference type="InterPro" id="IPR005758">
    <property type="entry name" value="UDP-N-AcMur_Ala_ligase_MurC"/>
</dbReference>
<dbReference type="Gene3D" id="3.40.50.720">
    <property type="entry name" value="NAD(P)-binding Rossmann-like Domain"/>
    <property type="match status" value="1"/>
</dbReference>
<evidence type="ECO:0000256" key="5">
    <source>
        <dbReference type="ARBA" id="ARBA00022598"/>
    </source>
</evidence>
<reference evidence="18 19" key="1">
    <citation type="submission" date="2020-02" db="EMBL/GenBank/DDBJ databases">
        <authorList>
            <person name="Zheng R.K."/>
            <person name="Sun C.M."/>
        </authorList>
    </citation>
    <scope>NUCLEOTIDE SEQUENCE [LARGE SCALE GENOMIC DNA]</scope>
    <source>
        <strain evidence="19">rifampicinis</strain>
    </source>
</reference>
<keyword evidence="7 14" id="KW-0547">Nucleotide-binding</keyword>
<dbReference type="UniPathway" id="UPA00219"/>
<dbReference type="RefSeq" id="WP_195169994.1">
    <property type="nucleotide sequence ID" value="NZ_CP062983.1"/>
</dbReference>
<proteinExistence type="inferred from homology"/>
<evidence type="ECO:0000259" key="17">
    <source>
        <dbReference type="Pfam" id="PF08245"/>
    </source>
</evidence>
<dbReference type="GO" id="GO:0005737">
    <property type="term" value="C:cytoplasm"/>
    <property type="evidence" value="ECO:0007669"/>
    <property type="project" value="UniProtKB-SubCell"/>
</dbReference>
<feature type="domain" description="Mur ligase central" evidence="17">
    <location>
        <begin position="112"/>
        <end position="295"/>
    </location>
</feature>
<comment type="subcellular location">
    <subcellularLocation>
        <location evidence="1 14">Cytoplasm</location>
    </subcellularLocation>
</comment>
<dbReference type="InterPro" id="IPR013221">
    <property type="entry name" value="Mur_ligase_cen"/>
</dbReference>
<dbReference type="EC" id="6.3.2.8" evidence="3 14"/>
<evidence type="ECO:0000256" key="7">
    <source>
        <dbReference type="ARBA" id="ARBA00022741"/>
    </source>
</evidence>
<organism evidence="18 19">
    <name type="scientific">Phototrophicus methaneseepsis</name>
    <dbReference type="NCBI Taxonomy" id="2710758"/>
    <lineage>
        <taxon>Bacteria</taxon>
        <taxon>Bacillati</taxon>
        <taxon>Chloroflexota</taxon>
        <taxon>Candidatus Thermofontia</taxon>
        <taxon>Phototrophicales</taxon>
        <taxon>Phototrophicaceae</taxon>
        <taxon>Phototrophicus</taxon>
    </lineage>
</organism>
<evidence type="ECO:0000313" key="19">
    <source>
        <dbReference type="Proteomes" id="UP000594468"/>
    </source>
</evidence>
<dbReference type="HAMAP" id="MF_00046">
    <property type="entry name" value="MurC"/>
    <property type="match status" value="1"/>
</dbReference>
<dbReference type="Pfam" id="PF01225">
    <property type="entry name" value="Mur_ligase"/>
    <property type="match status" value="1"/>
</dbReference>
<comment type="function">
    <text evidence="14">Cell wall formation.</text>
</comment>
<gene>
    <name evidence="14 18" type="primary">murC</name>
    <name evidence="18" type="ORF">G4Y79_19880</name>
</gene>
<evidence type="ECO:0000256" key="10">
    <source>
        <dbReference type="ARBA" id="ARBA00022984"/>
    </source>
</evidence>
<evidence type="ECO:0000256" key="3">
    <source>
        <dbReference type="ARBA" id="ARBA00012211"/>
    </source>
</evidence>
<dbReference type="Pfam" id="PF02875">
    <property type="entry name" value="Mur_ligase_C"/>
    <property type="match status" value="1"/>
</dbReference>
<dbReference type="GO" id="GO:0009252">
    <property type="term" value="P:peptidoglycan biosynthetic process"/>
    <property type="evidence" value="ECO:0007669"/>
    <property type="project" value="UniProtKB-UniRule"/>
</dbReference>
<evidence type="ECO:0000256" key="4">
    <source>
        <dbReference type="ARBA" id="ARBA00022490"/>
    </source>
</evidence>
<protein>
    <recommendedName>
        <fullName evidence="3 14">UDP-N-acetylmuramate--L-alanine ligase</fullName>
        <ecNumber evidence="3 14">6.3.2.8</ecNumber>
    </recommendedName>
    <alternativeName>
        <fullName evidence="14">UDP-N-acetylmuramoyl-L-alanine synthetase</fullName>
    </alternativeName>
</protein>
<evidence type="ECO:0000256" key="1">
    <source>
        <dbReference type="ARBA" id="ARBA00004496"/>
    </source>
</evidence>
<dbReference type="GO" id="GO:0005524">
    <property type="term" value="F:ATP binding"/>
    <property type="evidence" value="ECO:0007669"/>
    <property type="project" value="UniProtKB-UniRule"/>
</dbReference>
<dbReference type="SUPFAM" id="SSF53244">
    <property type="entry name" value="MurD-like peptide ligases, peptide-binding domain"/>
    <property type="match status" value="1"/>
</dbReference>
<keyword evidence="9 14" id="KW-0133">Cell shape</keyword>
<comment type="catalytic activity">
    <reaction evidence="13 14">
        <text>UDP-N-acetyl-alpha-D-muramate + L-alanine + ATP = UDP-N-acetyl-alpha-D-muramoyl-L-alanine + ADP + phosphate + H(+)</text>
        <dbReference type="Rhea" id="RHEA:23372"/>
        <dbReference type="ChEBI" id="CHEBI:15378"/>
        <dbReference type="ChEBI" id="CHEBI:30616"/>
        <dbReference type="ChEBI" id="CHEBI:43474"/>
        <dbReference type="ChEBI" id="CHEBI:57972"/>
        <dbReference type="ChEBI" id="CHEBI:70757"/>
        <dbReference type="ChEBI" id="CHEBI:83898"/>
        <dbReference type="ChEBI" id="CHEBI:456216"/>
        <dbReference type="EC" id="6.3.2.8"/>
    </reaction>
</comment>
<dbReference type="InterPro" id="IPR036565">
    <property type="entry name" value="Mur-like_cat_sf"/>
</dbReference>
<evidence type="ECO:0000256" key="11">
    <source>
        <dbReference type="ARBA" id="ARBA00023306"/>
    </source>
</evidence>
<dbReference type="SUPFAM" id="SSF53623">
    <property type="entry name" value="MurD-like peptide ligases, catalytic domain"/>
    <property type="match status" value="1"/>
</dbReference>
<evidence type="ECO:0000256" key="9">
    <source>
        <dbReference type="ARBA" id="ARBA00022960"/>
    </source>
</evidence>
<dbReference type="PANTHER" id="PTHR43445:SF3">
    <property type="entry name" value="UDP-N-ACETYLMURAMATE--L-ALANINE LIGASE"/>
    <property type="match status" value="1"/>
</dbReference>
<keyword evidence="5 14" id="KW-0436">Ligase</keyword>
<comment type="similarity">
    <text evidence="14">Belongs to the MurCDEF family.</text>
</comment>
<evidence type="ECO:0000259" key="15">
    <source>
        <dbReference type="Pfam" id="PF01225"/>
    </source>
</evidence>
<keyword evidence="10 14" id="KW-0573">Peptidoglycan synthesis</keyword>
<dbReference type="EMBL" id="CP062983">
    <property type="protein sequence ID" value="QPC81924.1"/>
    <property type="molecule type" value="Genomic_DNA"/>
</dbReference>
<evidence type="ECO:0000256" key="12">
    <source>
        <dbReference type="ARBA" id="ARBA00023316"/>
    </source>
</evidence>
<keyword evidence="4 14" id="KW-0963">Cytoplasm</keyword>
<dbReference type="InterPro" id="IPR000713">
    <property type="entry name" value="Mur_ligase_N"/>
</dbReference>
<evidence type="ECO:0000313" key="18">
    <source>
        <dbReference type="EMBL" id="QPC81924.1"/>
    </source>
</evidence>
<dbReference type="InterPro" id="IPR036615">
    <property type="entry name" value="Mur_ligase_C_dom_sf"/>
</dbReference>
<name>A0A7S8E7S8_9CHLR</name>
<dbReference type="SUPFAM" id="SSF51984">
    <property type="entry name" value="MurCD N-terminal domain"/>
    <property type="match status" value="1"/>
</dbReference>
<evidence type="ECO:0000256" key="14">
    <source>
        <dbReference type="HAMAP-Rule" id="MF_00046"/>
    </source>
</evidence>
<keyword evidence="6 14" id="KW-0132">Cell division</keyword>
<feature type="binding site" evidence="14">
    <location>
        <begin position="114"/>
        <end position="120"/>
    </location>
    <ligand>
        <name>ATP</name>
        <dbReference type="ChEBI" id="CHEBI:30616"/>
    </ligand>
</feature>
<evidence type="ECO:0000256" key="13">
    <source>
        <dbReference type="ARBA" id="ARBA00047833"/>
    </source>
</evidence>
<dbReference type="AlphaFoldDB" id="A0A7S8E7S8"/>
<dbReference type="KEGG" id="pmet:G4Y79_19880"/>
<dbReference type="Gene3D" id="3.90.190.20">
    <property type="entry name" value="Mur ligase, C-terminal domain"/>
    <property type="match status" value="1"/>
</dbReference>
<dbReference type="GO" id="GO:0071555">
    <property type="term" value="P:cell wall organization"/>
    <property type="evidence" value="ECO:0007669"/>
    <property type="project" value="UniProtKB-KW"/>
</dbReference>